<dbReference type="Gene3D" id="3.40.50.300">
    <property type="entry name" value="P-loop containing nucleotide triphosphate hydrolases"/>
    <property type="match status" value="1"/>
</dbReference>
<dbReference type="GO" id="GO:0005730">
    <property type="term" value="C:nucleolus"/>
    <property type="evidence" value="ECO:0000318"/>
    <property type="project" value="GO_Central"/>
</dbReference>
<reference evidence="5" key="3">
    <citation type="submission" date="2021-01" db="EMBL/GenBank/DDBJ databases">
        <authorList>
            <consortium name="Genoscope - CEA"/>
            <person name="William W."/>
        </authorList>
    </citation>
    <scope>NUCLEOTIDE SEQUENCE</scope>
</reference>
<dbReference type="Pfam" id="PF06858">
    <property type="entry name" value="NOG1"/>
    <property type="match status" value="1"/>
</dbReference>
<feature type="domain" description="NOG1 N-terminal helical" evidence="4">
    <location>
        <begin position="5"/>
        <end position="158"/>
    </location>
</feature>
<dbReference type="Proteomes" id="UP000028999">
    <property type="component" value="Unassembled WGS sequence"/>
</dbReference>
<dbReference type="GO" id="GO:0003723">
    <property type="term" value="F:RNA binding"/>
    <property type="evidence" value="ECO:0000318"/>
    <property type="project" value="GO_Central"/>
</dbReference>
<organism evidence="6 7">
    <name type="scientific">Brassica napus</name>
    <name type="common">Rape</name>
    <dbReference type="NCBI Taxonomy" id="3708"/>
    <lineage>
        <taxon>Eukaryota</taxon>
        <taxon>Viridiplantae</taxon>
        <taxon>Streptophyta</taxon>
        <taxon>Embryophyta</taxon>
        <taxon>Tracheophyta</taxon>
        <taxon>Spermatophyta</taxon>
        <taxon>Magnoliopsida</taxon>
        <taxon>eudicotyledons</taxon>
        <taxon>Gunneridae</taxon>
        <taxon>Pentapetalae</taxon>
        <taxon>rosids</taxon>
        <taxon>malvids</taxon>
        <taxon>Brassicales</taxon>
        <taxon>Brassicaceae</taxon>
        <taxon>Brassiceae</taxon>
        <taxon>Brassica</taxon>
    </lineage>
</organism>
<evidence type="ECO:0000259" key="3">
    <source>
        <dbReference type="Pfam" id="PF06858"/>
    </source>
</evidence>
<feature type="compositionally biased region" description="Basic and acidic residues" evidence="2">
    <location>
        <begin position="378"/>
        <end position="387"/>
    </location>
</feature>
<dbReference type="GO" id="GO:0042273">
    <property type="term" value="P:ribosomal large subunit biogenesis"/>
    <property type="evidence" value="ECO:0000318"/>
    <property type="project" value="GO_Central"/>
</dbReference>
<keyword evidence="7" id="KW-1185">Reference proteome</keyword>
<dbReference type="KEGG" id="bna:106363002"/>
<feature type="domain" description="Nucleolar GTP-binding protein 1 Rossman-fold" evidence="3">
    <location>
        <begin position="228"/>
        <end position="273"/>
    </location>
</feature>
<keyword evidence="1" id="KW-0342">GTP-binding</keyword>
<dbReference type="InterPro" id="IPR010674">
    <property type="entry name" value="NOG1_Rossman_fold_dom"/>
</dbReference>
<evidence type="ECO:0000313" key="6">
    <source>
        <dbReference type="EMBL" id="CDY69390.1"/>
    </source>
</evidence>
<accession>A0A078JSK0</accession>
<dbReference type="InterPro" id="IPR041623">
    <property type="entry name" value="NOG1_N"/>
</dbReference>
<dbReference type="Gene3D" id="1.20.120.1190">
    <property type="match status" value="1"/>
</dbReference>
<sequence length="452" mass="50833">MQFDFKHINVVPIGNEFFDHLNHSRVSDKSLKLNRLRKVHTRHVTNTHLTFRNKLSTILRDFPLLDDIHPLYMDLLRFVFDKDRYSFSLGQVNTAKDLIASIANDYANLLAFGGSLKECKALKASAVAGMFSVVNEITPGLAYLEQLRQHMAKLPLVDPDAPTILVSGYPHADKACFVNGVVDFSAKSVAFDVGFSGYEGSMRCQVIDGVLDKPVFGDCDVVVDALALHLGDAIVLFFLDVSGTCGYSVADQVVFFHSVKAVFVDRPLLIVCDESDLMQMSDEDWRLIEEMDGGMGEEEEVGFKISNLRSEEGVISVKNVACERLLYQSGRLSCISLEEARVMRNKYIVAHQELDDDEHEVSDLFLDPDVLSRLEELEHEEGVKQSEEEQEEDDDDDDDFVIAEERFTEEHKDQLVAIRKIQPLRILIAFGFCILVGNTYGALQQCLSTLSF</sequence>
<dbReference type="PaxDb" id="3708-A0A078JSK0"/>
<keyword evidence="1" id="KW-0547">Nucleotide-binding</keyword>
<dbReference type="GO" id="GO:0003924">
    <property type="term" value="F:GTPase activity"/>
    <property type="evidence" value="ECO:0000318"/>
    <property type="project" value="GO_Central"/>
</dbReference>
<dbReference type="PANTHER" id="PTHR45759">
    <property type="entry name" value="NUCLEOLAR GTP-BINDING PROTEIN 1"/>
    <property type="match status" value="1"/>
</dbReference>
<dbReference type="Gramene" id="CDY69390">
    <property type="protein sequence ID" value="CDY69390"/>
    <property type="gene ID" value="GSBRNA2T00087365001"/>
</dbReference>
<protein>
    <submittedName>
        <fullName evidence="5">(rape) hypothetical protein</fullName>
    </submittedName>
    <submittedName>
        <fullName evidence="6">BnaCnng63300D protein</fullName>
    </submittedName>
</protein>
<name>A0A078JSK0_BRANA</name>
<dbReference type="SMR" id="A0A078JSK0"/>
<evidence type="ECO:0000259" key="4">
    <source>
        <dbReference type="Pfam" id="PF17835"/>
    </source>
</evidence>
<reference evidence="6" key="2">
    <citation type="submission" date="2014-06" db="EMBL/GenBank/DDBJ databases">
        <authorList>
            <person name="Genoscope - CEA"/>
        </authorList>
    </citation>
    <scope>NUCLEOTIDE SEQUENCE</scope>
</reference>
<reference evidence="6 7" key="1">
    <citation type="journal article" date="2014" name="Science">
        <title>Plant genetics. Early allopolyploid evolution in the post-Neolithic Brassica napus oilseed genome.</title>
        <authorList>
            <person name="Chalhoub B."/>
            <person name="Denoeud F."/>
            <person name="Liu S."/>
            <person name="Parkin I.A."/>
            <person name="Tang H."/>
            <person name="Wang X."/>
            <person name="Chiquet J."/>
            <person name="Belcram H."/>
            <person name="Tong C."/>
            <person name="Samans B."/>
            <person name="Correa M."/>
            <person name="Da Silva C."/>
            <person name="Just J."/>
            <person name="Falentin C."/>
            <person name="Koh C.S."/>
            <person name="Le Clainche I."/>
            <person name="Bernard M."/>
            <person name="Bento P."/>
            <person name="Noel B."/>
            <person name="Labadie K."/>
            <person name="Alberti A."/>
            <person name="Charles M."/>
            <person name="Arnaud D."/>
            <person name="Guo H."/>
            <person name="Daviaud C."/>
            <person name="Alamery S."/>
            <person name="Jabbari K."/>
            <person name="Zhao M."/>
            <person name="Edger P.P."/>
            <person name="Chelaifa H."/>
            <person name="Tack D."/>
            <person name="Lassalle G."/>
            <person name="Mestiri I."/>
            <person name="Schnel N."/>
            <person name="Le Paslier M.C."/>
            <person name="Fan G."/>
            <person name="Renault V."/>
            <person name="Bayer P.E."/>
            <person name="Golicz A.A."/>
            <person name="Manoli S."/>
            <person name="Lee T.H."/>
            <person name="Thi V.H."/>
            <person name="Chalabi S."/>
            <person name="Hu Q."/>
            <person name="Fan C."/>
            <person name="Tollenaere R."/>
            <person name="Lu Y."/>
            <person name="Battail C."/>
            <person name="Shen J."/>
            <person name="Sidebottom C.H."/>
            <person name="Wang X."/>
            <person name="Canaguier A."/>
            <person name="Chauveau A."/>
            <person name="Berard A."/>
            <person name="Deniot G."/>
            <person name="Guan M."/>
            <person name="Liu Z."/>
            <person name="Sun F."/>
            <person name="Lim Y.P."/>
            <person name="Lyons E."/>
            <person name="Town C.D."/>
            <person name="Bancroft I."/>
            <person name="Wang X."/>
            <person name="Meng J."/>
            <person name="Ma J."/>
            <person name="Pires J.C."/>
            <person name="King G.J."/>
            <person name="Brunel D."/>
            <person name="Delourme R."/>
            <person name="Renard M."/>
            <person name="Aury J.M."/>
            <person name="Adams K.L."/>
            <person name="Batley J."/>
            <person name="Snowdon R.J."/>
            <person name="Tost J."/>
            <person name="Edwards D."/>
            <person name="Zhou Y."/>
            <person name="Hua W."/>
            <person name="Sharpe A.G."/>
            <person name="Paterson A.H."/>
            <person name="Guan C."/>
            <person name="Wincker P."/>
        </authorList>
    </citation>
    <scope>NUCLEOTIDE SEQUENCE [LARGE SCALE GENOMIC DNA]</scope>
    <source>
        <strain evidence="7">cv. Darmor-bzh</strain>
    </source>
</reference>
<dbReference type="EMBL" id="LK039309">
    <property type="protein sequence ID" value="CDY69390.1"/>
    <property type="molecule type" value="Genomic_DNA"/>
</dbReference>
<evidence type="ECO:0000256" key="1">
    <source>
        <dbReference type="ARBA" id="ARBA00023134"/>
    </source>
</evidence>
<feature type="region of interest" description="Disordered" evidence="2">
    <location>
        <begin position="378"/>
        <end position="398"/>
    </location>
</feature>
<gene>
    <name evidence="6" type="primary">BnaCnng63300D</name>
    <name evidence="5" type="ORF">DARMORV10_C05P55650.1</name>
    <name evidence="6" type="ORF">GSBRNA2T00087365001</name>
</gene>
<dbReference type="OMA" id="YIVAHQE"/>
<evidence type="ECO:0000256" key="2">
    <source>
        <dbReference type="SAM" id="MobiDB-lite"/>
    </source>
</evidence>
<proteinExistence type="predicted"/>
<dbReference type="EMBL" id="HG994369">
    <property type="protein sequence ID" value="CAF1935211.1"/>
    <property type="molecule type" value="Genomic_DNA"/>
</dbReference>
<dbReference type="OrthoDB" id="415015at2759"/>
<dbReference type="AlphaFoldDB" id="A0A078JSK0"/>
<dbReference type="GO" id="GO:0005525">
    <property type="term" value="F:GTP binding"/>
    <property type="evidence" value="ECO:0007669"/>
    <property type="project" value="UniProtKB-KW"/>
</dbReference>
<dbReference type="Proteomes" id="UP001295469">
    <property type="component" value="Chromosome C05"/>
</dbReference>
<evidence type="ECO:0000313" key="5">
    <source>
        <dbReference type="EMBL" id="CAF1935211.1"/>
    </source>
</evidence>
<dbReference type="STRING" id="3708.A0A078JSK0"/>
<dbReference type="InterPro" id="IPR027417">
    <property type="entry name" value="P-loop_NTPase"/>
</dbReference>
<feature type="compositionally biased region" description="Acidic residues" evidence="2">
    <location>
        <begin position="388"/>
        <end position="398"/>
    </location>
</feature>
<evidence type="ECO:0000313" key="7">
    <source>
        <dbReference type="Proteomes" id="UP000028999"/>
    </source>
</evidence>
<dbReference type="Pfam" id="PF17835">
    <property type="entry name" value="NOG1_N"/>
    <property type="match status" value="1"/>
</dbReference>